<feature type="compositionally biased region" description="Polar residues" evidence="4">
    <location>
        <begin position="1000"/>
        <end position="1013"/>
    </location>
</feature>
<gene>
    <name evidence="7" type="ORF">Fcan01_12165</name>
</gene>
<comment type="caution">
    <text evidence="7">The sequence shown here is derived from an EMBL/GenBank/DDBJ whole genome shotgun (WGS) entry which is preliminary data.</text>
</comment>
<evidence type="ECO:0000256" key="4">
    <source>
        <dbReference type="SAM" id="MobiDB-lite"/>
    </source>
</evidence>
<keyword evidence="3 5" id="KW-0732">Signal</keyword>
<dbReference type="Gene3D" id="2.10.70.10">
    <property type="entry name" value="Complement Module, domain 1"/>
    <property type="match status" value="1"/>
</dbReference>
<feature type="region of interest" description="Disordered" evidence="4">
    <location>
        <begin position="1170"/>
        <end position="1194"/>
    </location>
</feature>
<feature type="chain" id="PRO_5012104216" evidence="5">
    <location>
        <begin position="23"/>
        <end position="1453"/>
    </location>
</feature>
<feature type="region of interest" description="Disordered" evidence="4">
    <location>
        <begin position="917"/>
        <end position="1026"/>
    </location>
</feature>
<dbReference type="SMART" id="SM00214">
    <property type="entry name" value="VWC"/>
    <property type="match status" value="2"/>
</dbReference>
<dbReference type="EMBL" id="LNIX01000006">
    <property type="protein sequence ID" value="OXA52563.1"/>
    <property type="molecule type" value="Genomic_DNA"/>
</dbReference>
<feature type="compositionally biased region" description="Polar residues" evidence="4">
    <location>
        <begin position="1315"/>
        <end position="1325"/>
    </location>
</feature>
<evidence type="ECO:0000313" key="8">
    <source>
        <dbReference type="Proteomes" id="UP000198287"/>
    </source>
</evidence>
<proteinExistence type="predicted"/>
<name>A0A226E4Q5_FOLCA</name>
<keyword evidence="8" id="KW-1185">Reference proteome</keyword>
<feature type="compositionally biased region" description="Polar residues" evidence="4">
    <location>
        <begin position="1066"/>
        <end position="1077"/>
    </location>
</feature>
<dbReference type="Proteomes" id="UP000198287">
    <property type="component" value="Unassembled WGS sequence"/>
</dbReference>
<dbReference type="Pfam" id="PF23334">
    <property type="entry name" value="VWC2L_2nd"/>
    <property type="match status" value="1"/>
</dbReference>
<keyword evidence="2" id="KW-0964">Secreted</keyword>
<dbReference type="PANTHER" id="PTHR46698">
    <property type="entry name" value="CROSSVEINLESS 2"/>
    <property type="match status" value="1"/>
</dbReference>
<sequence length="1453" mass="158125">MTPVDHFWSLTCLIFAFTLINATPINRQVGISENVFITVQNDTYGIEQRVCSIDSMTYGDGETIPTSSPCEHCICRPPGFACTIISCEYRPGCKAFKRSNQCCPEYQCECEKEGRIYQNGEKIMDSNNPCEVCYCQGGEIVCAVLDCYWRSDCQPRYVESRCCPLYDHCPPTSNMGPFMSRPTTTTTMPPSFPWFNLSNAVYEVPHRTTAPPTPVPIFLTSRSTEEPSPSTPTPTPPPQQQPELVIATEKIPFEVNIMATSQEHGDEEQHENVPDVLQSTETSNISPVTEEVSSTVAGSSPVVADAENAVIPPLEQSIVTPEASREPITVELIHSTPSLPSLPSTTIFSAPVIAISIIPSSVEHILVTQEPLLLPEIVNQVVEDNVAPAVEEIITPIENTEHKEVVDITTQEPSIPPTSLPPVVVGSEESTHSSISSDEVAPTEILEPVVETVVIPETPTSAPIVVSDEVVEVTTTGPVQVVSSHQSQETETVVPVISAEEPTTTSPIIEDETSSIKVYPEIPSSVMTPPDRESVVPEVEIITVTPPQLDVSVPSVEMQPPSSESAIPLENNDDQTVDFTTTSSIADSEDELKDHNILQDTAITIFAAPQEDAAHHEASLDEVLPTQEVPVQDETHDETETFSGTIITTTPAQVQQQELEVEPNFDTAQNAEPEVVTEYQEFITWTGAPEIEQPKPEVVAPPAIVPSPSKEVDHPIIDLIDAVHDDAVSETVTVTPSQTHTEFVTTTAPLADEQQFMIDDAIQINNDEVPQPNPENTNAQVALSTEVEKQPESVPHANPLANEVNSVNVDTFEIIPPQLENDVENVPEIQNQIMEISNKAPSDELGSSSSSSSNNEVDSQSDRNSDDDTIEIFAAQNTNVNQDESHVVSDAVDATTVKPVKLEQPEPEVQLQDDAITIMGESHPVGPNEDHHEIEDEEIMHPDDQHGSSDDSASTTQSYSHDETGNDDELVQKAVEYTTVASIQGNSDVQNPQHDDQVNDDVSQISDATTVTSLDDDAQNDIPATTLNPIVEKAQVLASSEEIHAPESKFRLDLSAFDHSEESGSHEIQIQSTSSPTEPEVVFDESQQLQTTHSPQVAEVDKQRDESEDDAVTSGSLSRDDIDAPVTTTQKYQTGVTDDITPSQNNDDVEGINNFEFDEVAATTINPVARSESLAESEAATTIVPSQDKQLRSDEIAPTTTSSVGEIAANNDFVEVSTISPSGFAAEYREELIRDDGETTPISSAAFKSETIPNDEPATTVETPVFDDDVKSDDGVDIVTTISPPPSNKAKSEPVDDSPTTVGSQINNDDESLNDDVTTTAPILTNDTTSTTPKVTRVISIDTMLIPERGVSIPSVSDDIVRVKSDLGRSDLQEENDSWLVQTAFKNRQIHGLFPSSRSQKRLFRSRSPRDTFHAGNGSRQPSPLKTIFKKNKKVTSGDPPKKLYFPSRSFIF</sequence>
<dbReference type="OMA" id="TAFNIKS"/>
<dbReference type="PANTHER" id="PTHR46698:SF3">
    <property type="entry name" value="TENECTIN ISOFORM 1-RELATED"/>
    <property type="match status" value="1"/>
</dbReference>
<feature type="compositionally biased region" description="Polar residues" evidence="4">
    <location>
        <begin position="1126"/>
        <end position="1146"/>
    </location>
</feature>
<feature type="domain" description="VWFC" evidence="6">
    <location>
        <begin position="51"/>
        <end position="108"/>
    </location>
</feature>
<feature type="compositionally biased region" description="Basic and acidic residues" evidence="4">
    <location>
        <begin position="928"/>
        <end position="949"/>
    </location>
</feature>
<feature type="compositionally biased region" description="Polar residues" evidence="4">
    <location>
        <begin position="1085"/>
        <end position="1095"/>
    </location>
</feature>
<dbReference type="InterPro" id="IPR052424">
    <property type="entry name" value="Kielin_Chordin-BMP_Reg"/>
</dbReference>
<dbReference type="GO" id="GO:0005576">
    <property type="term" value="C:extracellular region"/>
    <property type="evidence" value="ECO:0007669"/>
    <property type="project" value="UniProtKB-SubCell"/>
</dbReference>
<feature type="compositionally biased region" description="Basic and acidic residues" evidence="4">
    <location>
        <begin position="1054"/>
        <end position="1065"/>
    </location>
</feature>
<evidence type="ECO:0000256" key="3">
    <source>
        <dbReference type="ARBA" id="ARBA00022729"/>
    </source>
</evidence>
<feature type="domain" description="VWFC" evidence="6">
    <location>
        <begin position="110"/>
        <end position="169"/>
    </location>
</feature>
<organism evidence="7 8">
    <name type="scientific">Folsomia candida</name>
    <name type="common">Springtail</name>
    <dbReference type="NCBI Taxonomy" id="158441"/>
    <lineage>
        <taxon>Eukaryota</taxon>
        <taxon>Metazoa</taxon>
        <taxon>Ecdysozoa</taxon>
        <taxon>Arthropoda</taxon>
        <taxon>Hexapoda</taxon>
        <taxon>Collembola</taxon>
        <taxon>Entomobryomorpha</taxon>
        <taxon>Isotomoidea</taxon>
        <taxon>Isotomidae</taxon>
        <taxon>Proisotominae</taxon>
        <taxon>Folsomia</taxon>
    </lineage>
</organism>
<feature type="region of interest" description="Disordered" evidence="4">
    <location>
        <begin position="219"/>
        <end position="241"/>
    </location>
</feature>
<feature type="compositionally biased region" description="Pro residues" evidence="4">
    <location>
        <begin position="229"/>
        <end position="240"/>
    </location>
</feature>
<feature type="signal peptide" evidence="5">
    <location>
        <begin position="1"/>
        <end position="22"/>
    </location>
</feature>
<evidence type="ECO:0000313" key="7">
    <source>
        <dbReference type="EMBL" id="OXA52563.1"/>
    </source>
</evidence>
<feature type="region of interest" description="Disordered" evidence="4">
    <location>
        <begin position="1253"/>
        <end position="1325"/>
    </location>
</feature>
<feature type="region of interest" description="Disordered" evidence="4">
    <location>
        <begin position="840"/>
        <end position="865"/>
    </location>
</feature>
<evidence type="ECO:0000256" key="1">
    <source>
        <dbReference type="ARBA" id="ARBA00004613"/>
    </source>
</evidence>
<feature type="region of interest" description="Disordered" evidence="4">
    <location>
        <begin position="1054"/>
        <end position="1150"/>
    </location>
</feature>
<comment type="subcellular location">
    <subcellularLocation>
        <location evidence="1">Secreted</location>
    </subcellularLocation>
</comment>
<feature type="compositionally biased region" description="Polar residues" evidence="4">
    <location>
        <begin position="1298"/>
        <end position="1307"/>
    </location>
</feature>
<dbReference type="SUPFAM" id="SSF57603">
    <property type="entry name" value="FnI-like domain"/>
    <property type="match status" value="2"/>
</dbReference>
<dbReference type="OrthoDB" id="6132182at2759"/>
<protein>
    <submittedName>
        <fullName evidence="7">Kielin/chordin-like protein</fullName>
    </submittedName>
</protein>
<reference evidence="7 8" key="1">
    <citation type="submission" date="2015-12" db="EMBL/GenBank/DDBJ databases">
        <title>The genome of Folsomia candida.</title>
        <authorList>
            <person name="Faddeeva A."/>
            <person name="Derks M.F."/>
            <person name="Anvar Y."/>
            <person name="Smit S."/>
            <person name="Van Straalen N."/>
            <person name="Roelofs D."/>
        </authorList>
    </citation>
    <scope>NUCLEOTIDE SEQUENCE [LARGE SCALE GENOMIC DNA]</scope>
    <source>
        <strain evidence="7 8">VU population</strain>
        <tissue evidence="7">Whole body</tissue>
    </source>
</reference>
<accession>A0A226E4Q5</accession>
<evidence type="ECO:0000256" key="5">
    <source>
        <dbReference type="SAM" id="SignalP"/>
    </source>
</evidence>
<feature type="compositionally biased region" description="Low complexity" evidence="4">
    <location>
        <begin position="1171"/>
        <end position="1180"/>
    </location>
</feature>
<evidence type="ECO:0000256" key="2">
    <source>
        <dbReference type="ARBA" id="ARBA00022525"/>
    </source>
</evidence>
<feature type="region of interest" description="Disordered" evidence="4">
    <location>
        <begin position="1397"/>
        <end position="1425"/>
    </location>
</feature>
<evidence type="ECO:0000259" key="6">
    <source>
        <dbReference type="SMART" id="SM00214"/>
    </source>
</evidence>
<feature type="compositionally biased region" description="Polar residues" evidence="4">
    <location>
        <begin position="950"/>
        <end position="959"/>
    </location>
</feature>
<feature type="region of interest" description="Disordered" evidence="4">
    <location>
        <begin position="552"/>
        <end position="575"/>
    </location>
</feature>
<feature type="compositionally biased region" description="Polar residues" evidence="4">
    <location>
        <begin position="979"/>
        <end position="992"/>
    </location>
</feature>
<dbReference type="InterPro" id="IPR001007">
    <property type="entry name" value="VWF_dom"/>
</dbReference>